<dbReference type="Pfam" id="PF11951">
    <property type="entry name" value="Fungal_trans_2"/>
    <property type="match status" value="1"/>
</dbReference>
<dbReference type="Gene3D" id="4.10.240.10">
    <property type="entry name" value="Zn(2)-C6 fungal-type DNA-binding domain"/>
    <property type="match status" value="1"/>
</dbReference>
<dbReference type="Pfam" id="PF00172">
    <property type="entry name" value="Zn_clus"/>
    <property type="match status" value="1"/>
</dbReference>
<evidence type="ECO:0000259" key="3">
    <source>
        <dbReference type="PROSITE" id="PS50048"/>
    </source>
</evidence>
<accession>A0A9W8YWC1</accession>
<proteinExistence type="predicted"/>
<organism evidence="4 5">
    <name type="scientific">Gnomoniopsis smithogilvyi</name>
    <dbReference type="NCBI Taxonomy" id="1191159"/>
    <lineage>
        <taxon>Eukaryota</taxon>
        <taxon>Fungi</taxon>
        <taxon>Dikarya</taxon>
        <taxon>Ascomycota</taxon>
        <taxon>Pezizomycotina</taxon>
        <taxon>Sordariomycetes</taxon>
        <taxon>Sordariomycetidae</taxon>
        <taxon>Diaporthales</taxon>
        <taxon>Gnomoniaceae</taxon>
        <taxon>Gnomoniopsis</taxon>
    </lineage>
</organism>
<sequence>MVNTGKPSGGCKMCRARRVKCDETKPACLKCLKMKRQCPGYRDPFEGKIRDETQATIRKYKRTRIVTEKEQVLRNENLRRKNDDQDEEEDDDDDDDVKADVENWTSGYFDRRRGSTPPRSATSTSSFDTMHVHEDFLTSLATPVEQRATCHLLADYVLVTDSPGGRRGYYKFVYKILTRPNGPSKCLLSAFKAVSIVALSSRPGASHLVVEAESHYAKALREVNKAIQDPSQVKSDDTLASVLLLAFYETLASTRECLDEYVSHIKGAAQLVKMRGPSINDTDEGAEMFSMTRNQVIAMRCITPNSDREDYSWLLTEHCADAYVSRVATLTIKCSEIRMKVDKLLTGKRRDPRKMQSVLDLLRSAQAVSRKLSHLDQPQNAVWRVEKTDNLDEGAESPPGDVYNFHNLYVCMIYNIIWTSHLFLTTCIFRCMAWLVSPDNWQTGEEYELAVQATKRRIGDIVAALPYACTWNGYNSDCGDFVVGARLANSPAKGVAGMCVYKPAFTAMMSDYATPEQKKYLQGRLRFLADVVGIKQVNVLLNLQNESTHPSKDIERDTERYV</sequence>
<dbReference type="InterPro" id="IPR053175">
    <property type="entry name" value="DHMBA_Reg_Transcription_Factor"/>
</dbReference>
<dbReference type="GO" id="GO:0000981">
    <property type="term" value="F:DNA-binding transcription factor activity, RNA polymerase II-specific"/>
    <property type="evidence" value="ECO:0007669"/>
    <property type="project" value="InterPro"/>
</dbReference>
<dbReference type="CDD" id="cd00067">
    <property type="entry name" value="GAL4"/>
    <property type="match status" value="1"/>
</dbReference>
<dbReference type="InterPro" id="IPR001138">
    <property type="entry name" value="Zn2Cys6_DnaBD"/>
</dbReference>
<dbReference type="PROSITE" id="PS00463">
    <property type="entry name" value="ZN2_CY6_FUNGAL_1"/>
    <property type="match status" value="1"/>
</dbReference>
<dbReference type="EMBL" id="JAPEVB010000002">
    <property type="protein sequence ID" value="KAJ4394054.1"/>
    <property type="molecule type" value="Genomic_DNA"/>
</dbReference>
<keyword evidence="5" id="KW-1185">Reference proteome</keyword>
<gene>
    <name evidence="4" type="ORF">N0V93_003271</name>
</gene>
<dbReference type="PANTHER" id="PTHR38791">
    <property type="entry name" value="ZN(II)2CYS6 TRANSCRIPTION FACTOR (EUROFUNG)-RELATED-RELATED"/>
    <property type="match status" value="1"/>
</dbReference>
<comment type="caution">
    <text evidence="4">The sequence shown here is derived from an EMBL/GenBank/DDBJ whole genome shotgun (WGS) entry which is preliminary data.</text>
</comment>
<dbReference type="SUPFAM" id="SSF57701">
    <property type="entry name" value="Zn2/Cys6 DNA-binding domain"/>
    <property type="match status" value="1"/>
</dbReference>
<keyword evidence="1" id="KW-0539">Nucleus</keyword>
<dbReference type="OrthoDB" id="4491390at2759"/>
<reference evidence="4" key="1">
    <citation type="submission" date="2022-10" db="EMBL/GenBank/DDBJ databases">
        <title>Tapping the CABI collections for fungal endophytes: first genome assemblies for Collariella, Neodidymelliopsis, Ascochyta clinopodiicola, Didymella pomorum, Didymosphaeria variabile, Neocosmospora piperis and Neocucurbitaria cava.</title>
        <authorList>
            <person name="Hill R."/>
        </authorList>
    </citation>
    <scope>NUCLEOTIDE SEQUENCE</scope>
    <source>
        <strain evidence="4">IMI 355082</strain>
    </source>
</reference>
<dbReference type="PROSITE" id="PS50048">
    <property type="entry name" value="ZN2_CY6_FUNGAL_2"/>
    <property type="match status" value="1"/>
</dbReference>
<dbReference type="InterPro" id="IPR021858">
    <property type="entry name" value="Fun_TF"/>
</dbReference>
<dbReference type="SMART" id="SM00066">
    <property type="entry name" value="GAL4"/>
    <property type="match status" value="1"/>
</dbReference>
<dbReference type="Proteomes" id="UP001140453">
    <property type="component" value="Unassembled WGS sequence"/>
</dbReference>
<dbReference type="PANTHER" id="PTHR38791:SF13">
    <property type="entry name" value="ZN(2)-C6 FUNGAL-TYPE DOMAIN-CONTAINING PROTEIN"/>
    <property type="match status" value="1"/>
</dbReference>
<dbReference type="AlphaFoldDB" id="A0A9W8YWC1"/>
<dbReference type="InterPro" id="IPR036864">
    <property type="entry name" value="Zn2-C6_fun-type_DNA-bd_sf"/>
</dbReference>
<dbReference type="GO" id="GO:0008270">
    <property type="term" value="F:zinc ion binding"/>
    <property type="evidence" value="ECO:0007669"/>
    <property type="project" value="InterPro"/>
</dbReference>
<evidence type="ECO:0000313" key="4">
    <source>
        <dbReference type="EMBL" id="KAJ4394054.1"/>
    </source>
</evidence>
<evidence type="ECO:0000256" key="1">
    <source>
        <dbReference type="ARBA" id="ARBA00023242"/>
    </source>
</evidence>
<evidence type="ECO:0000313" key="5">
    <source>
        <dbReference type="Proteomes" id="UP001140453"/>
    </source>
</evidence>
<feature type="domain" description="Zn(2)-C6 fungal-type" evidence="3">
    <location>
        <begin position="10"/>
        <end position="38"/>
    </location>
</feature>
<name>A0A9W8YWC1_9PEZI</name>
<feature type="region of interest" description="Disordered" evidence="2">
    <location>
        <begin position="76"/>
        <end position="99"/>
    </location>
</feature>
<evidence type="ECO:0000256" key="2">
    <source>
        <dbReference type="SAM" id="MobiDB-lite"/>
    </source>
</evidence>
<protein>
    <recommendedName>
        <fullName evidence="3">Zn(2)-C6 fungal-type domain-containing protein</fullName>
    </recommendedName>
</protein>
<feature type="compositionally biased region" description="Acidic residues" evidence="2">
    <location>
        <begin position="84"/>
        <end position="97"/>
    </location>
</feature>